<dbReference type="Gene3D" id="1.20.120.620">
    <property type="entry name" value="Backbone structure of the membrane domain of e. Coli histidine kinase receptor kdpd"/>
    <property type="match status" value="1"/>
</dbReference>
<feature type="domain" description="PAC" evidence="21">
    <location>
        <begin position="876"/>
        <end position="928"/>
    </location>
</feature>
<dbReference type="InterPro" id="IPR000014">
    <property type="entry name" value="PAS"/>
</dbReference>
<evidence type="ECO:0000256" key="4">
    <source>
        <dbReference type="ARBA" id="ARBA00012438"/>
    </source>
</evidence>
<evidence type="ECO:0000256" key="5">
    <source>
        <dbReference type="ARBA" id="ARBA00022475"/>
    </source>
</evidence>
<dbReference type="PROSITE" id="PS50110">
    <property type="entry name" value="RESPONSE_REGULATORY"/>
    <property type="match status" value="1"/>
</dbReference>
<keyword evidence="12 17" id="KW-1133">Transmembrane helix</keyword>
<dbReference type="InterPro" id="IPR036097">
    <property type="entry name" value="HisK_dim/P_sf"/>
</dbReference>
<dbReference type="Gene3D" id="2.10.70.100">
    <property type="match status" value="3"/>
</dbReference>
<keyword evidence="7" id="KW-0808">Transferase</keyword>
<evidence type="ECO:0000256" key="2">
    <source>
        <dbReference type="ARBA" id="ARBA00004141"/>
    </source>
</evidence>
<dbReference type="InterPro" id="IPR000700">
    <property type="entry name" value="PAS-assoc_C"/>
</dbReference>
<dbReference type="PANTHER" id="PTHR43304:SF1">
    <property type="entry name" value="PAC DOMAIN-CONTAINING PROTEIN"/>
    <property type="match status" value="1"/>
</dbReference>
<dbReference type="SMART" id="SM00388">
    <property type="entry name" value="HisKA"/>
    <property type="match status" value="1"/>
</dbReference>
<evidence type="ECO:0000256" key="15">
    <source>
        <dbReference type="PROSITE-ProRule" id="PRU00169"/>
    </source>
</evidence>
<dbReference type="CDD" id="cd17580">
    <property type="entry name" value="REC_2_DhkD-like"/>
    <property type="match status" value="1"/>
</dbReference>
<feature type="domain" description="Response regulatory" evidence="19">
    <location>
        <begin position="1196"/>
        <end position="1331"/>
    </location>
</feature>
<keyword evidence="14 17" id="KW-0472">Membrane</keyword>
<sequence>MATRAALLKLRRAINLTTLRQFFQSGLEQETTRVRHYGLALLVIAVALGMTLSFASLLQNTPTALFYLAVMISSWFGGFGPGLFATLLSTIFLNYFFLEPYHSFSAIDLKTVVQSGVFAIASILISYLNESRLNANRRAKANFKAWRNSESQWTHITKSNIIGIFSANFQGSMTDANDAFLKMIGYTREDLLAGRIRWDTMTPPEYQQVSQRSQHELRTVGFCKPFEKEYIRKDGSRVPILLGSVLRDDRTVIGFVLDRSEAKRNEAERQQAEAALRQSEERLRLAMEGAQMGTWDVDLITGKALWSDRHFLMLGYEPTPTGEASEKMWYDRIHPDDRELVALEWQQSRQEHRNYCAECRMIRADTQQIAWVSGLGSFVYNSDGTAIRSIGVLFDITERKRDEEALRRSEERFRISQELSLDAFTLLDSVRDETGRIIDFIWTYANPKAAEILQHPVEDLIGQRLLEVLPGNQINSELFERYVRVVETGEPHDIELSYVADGITGWFRNMTVKLRDGVAISFGDITQRKQAEIDLRESEERLRLALTAANQGLYDLNVQTGEAIVNAEYARMLGYELDEFQETNAKWRDRLHPDDLAVTAQAYEDYIANKRNLYRVEFRQRTKSGDWKWILSIGKIVAWDDQGQPLRMLGIHTDMTDAKEREAERSRVEVTLRERKQRLDLATKAANLGVFEWNIQTDQAVWENSRMYEIFGRTLADGALSKTELINTAVHPDDRESLELKLTESMVQGSAYQAVYRICRHDNGQWRWIEANGQVEFAADGMPLRLVGILNDITDRKHAEQDLQTAEERLRLALNAARMVVWDWDLLANRVVCSENSEEVWGTQIGTVDDFLTAIHPDDRAPVAQAIGDAQQEGMFQCEYRVIAPDQTVRWLHSRGRTYFNAQGQAERMIGVSLDVSKRVQIEAERDLLLRQEQAARGEAERANRIKDEFLAVLSHELRSPLNPILGWTKLLQSQKFSPERAAQALATIERNAKLQAQLIEDLLDVSRILQGKMAVNVSSVNLATTIKAAIETVRLAAEAKNIQIHATLDDDGSHENIVAGDAARLQQIVWNLLTNAVKFTPQAGRIEVRLDRRDGFAQIQVQDTGKGISPDFLPYVFDYFRQEDGATTRKFGGLGLGLALVQHLTEQHGGTVSAESAGDGQGATFTIRLPLQTLPCETASEPPPTTSTADLRDLKILVVDDEADMCNLMETILETYGIEVKVAASGMAALTILEQWKPDLLISDIGMPEMDGYMLMRQIRRLEAVQRESLSAEHPGSNRAIAKQANLPAIALTAYAGEFNQHQAFNAGFQQHLAKPIEPERLVNAIASLVKTRQNCS</sequence>
<evidence type="ECO:0000256" key="6">
    <source>
        <dbReference type="ARBA" id="ARBA00022553"/>
    </source>
</evidence>
<dbReference type="InterPro" id="IPR004358">
    <property type="entry name" value="Sig_transdc_His_kin-like_C"/>
</dbReference>
<feature type="domain" description="PAC" evidence="21">
    <location>
        <begin position="752"/>
        <end position="805"/>
    </location>
</feature>
<dbReference type="Gene3D" id="3.30.450.20">
    <property type="entry name" value="PAS domain"/>
    <property type="match status" value="6"/>
</dbReference>
<name>A0A1Z4JJG5_LEPBY</name>
<reference evidence="22 23" key="1">
    <citation type="submission" date="2017-06" db="EMBL/GenBank/DDBJ databases">
        <title>Genome sequencing of cyanobaciteial culture collection at National Institute for Environmental Studies (NIES).</title>
        <authorList>
            <person name="Hirose Y."/>
            <person name="Shimura Y."/>
            <person name="Fujisawa T."/>
            <person name="Nakamura Y."/>
            <person name="Kawachi M."/>
        </authorList>
    </citation>
    <scope>NUCLEOTIDE SEQUENCE [LARGE SCALE GENOMIC DNA]</scope>
    <source>
        <strain evidence="22 23">NIES-2135</strain>
    </source>
</reference>
<dbReference type="PROSITE" id="PS50112">
    <property type="entry name" value="PAS"/>
    <property type="match status" value="2"/>
</dbReference>
<dbReference type="SUPFAM" id="SSF55874">
    <property type="entry name" value="ATPase domain of HSP90 chaperone/DNA topoisomerase II/histidine kinase"/>
    <property type="match status" value="1"/>
</dbReference>
<dbReference type="CDD" id="cd00130">
    <property type="entry name" value="PAS"/>
    <property type="match status" value="6"/>
</dbReference>
<dbReference type="Pfam" id="PF00072">
    <property type="entry name" value="Response_reg"/>
    <property type="match status" value="1"/>
</dbReference>
<evidence type="ECO:0000256" key="8">
    <source>
        <dbReference type="ARBA" id="ARBA00022692"/>
    </source>
</evidence>
<evidence type="ECO:0000256" key="14">
    <source>
        <dbReference type="ARBA" id="ARBA00023136"/>
    </source>
</evidence>
<evidence type="ECO:0000256" key="13">
    <source>
        <dbReference type="ARBA" id="ARBA00023012"/>
    </source>
</evidence>
<evidence type="ECO:0000259" key="18">
    <source>
        <dbReference type="PROSITE" id="PS50109"/>
    </source>
</evidence>
<accession>A0A1Z4JJG5</accession>
<evidence type="ECO:0000256" key="10">
    <source>
        <dbReference type="ARBA" id="ARBA00022777"/>
    </source>
</evidence>
<feature type="domain" description="PAS" evidence="20">
    <location>
        <begin position="538"/>
        <end position="610"/>
    </location>
</feature>
<evidence type="ECO:0000313" key="23">
    <source>
        <dbReference type="Proteomes" id="UP000217895"/>
    </source>
</evidence>
<dbReference type="InterPro" id="IPR036890">
    <property type="entry name" value="HATPase_C_sf"/>
</dbReference>
<keyword evidence="10 22" id="KW-0418">Kinase</keyword>
<dbReference type="EC" id="2.7.13.3" evidence="4"/>
<feature type="domain" description="Histidine kinase" evidence="18">
    <location>
        <begin position="953"/>
        <end position="1174"/>
    </location>
</feature>
<feature type="domain" description="PAC" evidence="21">
    <location>
        <begin position="614"/>
        <end position="667"/>
    </location>
</feature>
<keyword evidence="11" id="KW-0067">ATP-binding</keyword>
<evidence type="ECO:0000256" key="9">
    <source>
        <dbReference type="ARBA" id="ARBA00022741"/>
    </source>
</evidence>
<dbReference type="GO" id="GO:0005524">
    <property type="term" value="F:ATP binding"/>
    <property type="evidence" value="ECO:0007669"/>
    <property type="project" value="UniProtKB-KW"/>
</dbReference>
<feature type="domain" description="PAC" evidence="21">
    <location>
        <begin position="355"/>
        <end position="408"/>
    </location>
</feature>
<dbReference type="SUPFAM" id="SSF52172">
    <property type="entry name" value="CheY-like"/>
    <property type="match status" value="1"/>
</dbReference>
<dbReference type="SUPFAM" id="SSF55785">
    <property type="entry name" value="PYP-like sensor domain (PAS domain)"/>
    <property type="match status" value="6"/>
</dbReference>
<dbReference type="Pfam" id="PF00512">
    <property type="entry name" value="HisKA"/>
    <property type="match status" value="1"/>
</dbReference>
<dbReference type="Pfam" id="PF08447">
    <property type="entry name" value="PAS_3"/>
    <property type="match status" value="4"/>
</dbReference>
<evidence type="ECO:0000313" key="22">
    <source>
        <dbReference type="EMBL" id="BAY56876.1"/>
    </source>
</evidence>
<feature type="domain" description="PAS" evidence="20">
    <location>
        <begin position="149"/>
        <end position="220"/>
    </location>
</feature>
<gene>
    <name evidence="22" type="ORF">NIES2135_37380</name>
</gene>
<evidence type="ECO:0000256" key="1">
    <source>
        <dbReference type="ARBA" id="ARBA00000085"/>
    </source>
</evidence>
<keyword evidence="23" id="KW-1185">Reference proteome</keyword>
<evidence type="ECO:0000259" key="20">
    <source>
        <dbReference type="PROSITE" id="PS50112"/>
    </source>
</evidence>
<keyword evidence="6 15" id="KW-0597">Phosphoprotein</keyword>
<proteinExistence type="predicted"/>
<evidence type="ECO:0000259" key="21">
    <source>
        <dbReference type="PROSITE" id="PS50113"/>
    </source>
</evidence>
<dbReference type="SMART" id="SM00387">
    <property type="entry name" value="HATPase_c"/>
    <property type="match status" value="1"/>
</dbReference>
<dbReference type="GO" id="GO:0005886">
    <property type="term" value="C:plasma membrane"/>
    <property type="evidence" value="ECO:0007669"/>
    <property type="project" value="UniProtKB-SubCell"/>
</dbReference>
<dbReference type="SUPFAM" id="SSF47384">
    <property type="entry name" value="Homodimeric domain of signal transducing histidine kinase"/>
    <property type="match status" value="1"/>
</dbReference>
<evidence type="ECO:0000259" key="19">
    <source>
        <dbReference type="PROSITE" id="PS50110"/>
    </source>
</evidence>
<evidence type="ECO:0000256" key="12">
    <source>
        <dbReference type="ARBA" id="ARBA00022989"/>
    </source>
</evidence>
<evidence type="ECO:0000256" key="17">
    <source>
        <dbReference type="SAM" id="Phobius"/>
    </source>
</evidence>
<dbReference type="Pfam" id="PF13426">
    <property type="entry name" value="PAS_9"/>
    <property type="match status" value="1"/>
</dbReference>
<dbReference type="InterPro" id="IPR011006">
    <property type="entry name" value="CheY-like_superfamily"/>
</dbReference>
<dbReference type="InterPro" id="IPR005467">
    <property type="entry name" value="His_kinase_dom"/>
</dbReference>
<comment type="catalytic activity">
    <reaction evidence="1">
        <text>ATP + protein L-histidine = ADP + protein N-phospho-L-histidine.</text>
        <dbReference type="EC" id="2.7.13.3"/>
    </reaction>
</comment>
<evidence type="ECO:0000256" key="16">
    <source>
        <dbReference type="SAM" id="Coils"/>
    </source>
</evidence>
<evidence type="ECO:0000256" key="3">
    <source>
        <dbReference type="ARBA" id="ARBA00004236"/>
    </source>
</evidence>
<dbReference type="Pfam" id="PF13493">
    <property type="entry name" value="DUF4118"/>
    <property type="match status" value="1"/>
</dbReference>
<dbReference type="Pfam" id="PF08448">
    <property type="entry name" value="PAS_4"/>
    <property type="match status" value="1"/>
</dbReference>
<dbReference type="PRINTS" id="PR00344">
    <property type="entry name" value="BCTRLSENSOR"/>
</dbReference>
<dbReference type="InterPro" id="IPR001610">
    <property type="entry name" value="PAC"/>
</dbReference>
<comment type="subcellular location">
    <subcellularLocation>
        <location evidence="3">Cell membrane</location>
    </subcellularLocation>
    <subcellularLocation>
        <location evidence="2">Membrane</location>
        <topology evidence="2">Multi-pass membrane protein</topology>
    </subcellularLocation>
</comment>
<dbReference type="InterPro" id="IPR035965">
    <property type="entry name" value="PAS-like_dom_sf"/>
</dbReference>
<feature type="transmembrane region" description="Helical" evidence="17">
    <location>
        <begin position="64"/>
        <end position="97"/>
    </location>
</feature>
<dbReference type="InterPro" id="IPR038318">
    <property type="entry name" value="KdpD_sf"/>
</dbReference>
<keyword evidence="13" id="KW-0902">Two-component regulatory system</keyword>
<feature type="modified residue" description="4-aspartylphosphate" evidence="15">
    <location>
        <position position="1245"/>
    </location>
</feature>
<dbReference type="SMART" id="SM00091">
    <property type="entry name" value="PAS"/>
    <property type="match status" value="6"/>
</dbReference>
<dbReference type="CDD" id="cd00082">
    <property type="entry name" value="HisKA"/>
    <property type="match status" value="1"/>
</dbReference>
<dbReference type="FunFam" id="3.30.565.10:FF:000023">
    <property type="entry name" value="PAS domain-containing sensor histidine kinase"/>
    <property type="match status" value="1"/>
</dbReference>
<dbReference type="InterPro" id="IPR003594">
    <property type="entry name" value="HATPase_dom"/>
</dbReference>
<dbReference type="InterPro" id="IPR052162">
    <property type="entry name" value="Sensor_kinase/Photoreceptor"/>
</dbReference>
<keyword evidence="8 17" id="KW-0812">Transmembrane</keyword>
<keyword evidence="5" id="KW-1003">Cell membrane</keyword>
<dbReference type="Pfam" id="PF02518">
    <property type="entry name" value="HATPase_c"/>
    <property type="match status" value="1"/>
</dbReference>
<dbReference type="InterPro" id="IPR003661">
    <property type="entry name" value="HisK_dim/P_dom"/>
</dbReference>
<dbReference type="Gene3D" id="3.40.50.2300">
    <property type="match status" value="1"/>
</dbReference>
<feature type="transmembrane region" description="Helical" evidence="17">
    <location>
        <begin position="37"/>
        <end position="58"/>
    </location>
</feature>
<dbReference type="Gene3D" id="3.30.565.10">
    <property type="entry name" value="Histidine kinase-like ATPase, C-terminal domain"/>
    <property type="match status" value="1"/>
</dbReference>
<dbReference type="EMBL" id="AP018203">
    <property type="protein sequence ID" value="BAY56876.1"/>
    <property type="molecule type" value="Genomic_DNA"/>
</dbReference>
<evidence type="ECO:0000256" key="11">
    <source>
        <dbReference type="ARBA" id="ARBA00022840"/>
    </source>
</evidence>
<dbReference type="InterPro" id="IPR013656">
    <property type="entry name" value="PAS_4"/>
</dbReference>
<dbReference type="NCBIfam" id="TIGR00229">
    <property type="entry name" value="sensory_box"/>
    <property type="match status" value="4"/>
</dbReference>
<keyword evidence="9" id="KW-0547">Nucleotide-binding</keyword>
<dbReference type="InterPro" id="IPR025201">
    <property type="entry name" value="KdpD_TM"/>
</dbReference>
<feature type="coiled-coil region" evidence="16">
    <location>
        <begin position="257"/>
        <end position="289"/>
    </location>
</feature>
<organism evidence="22 23">
    <name type="scientific">Leptolyngbya boryana NIES-2135</name>
    <dbReference type="NCBI Taxonomy" id="1973484"/>
    <lineage>
        <taxon>Bacteria</taxon>
        <taxon>Bacillati</taxon>
        <taxon>Cyanobacteriota</taxon>
        <taxon>Cyanophyceae</taxon>
        <taxon>Leptolyngbyales</taxon>
        <taxon>Leptolyngbyaceae</taxon>
        <taxon>Leptolyngbya group</taxon>
        <taxon>Leptolyngbya</taxon>
    </lineage>
</organism>
<dbReference type="InterPro" id="IPR001789">
    <property type="entry name" value="Sig_transdc_resp-reg_receiver"/>
</dbReference>
<dbReference type="SMART" id="SM00448">
    <property type="entry name" value="REC"/>
    <property type="match status" value="1"/>
</dbReference>
<dbReference type="Gene3D" id="1.10.287.130">
    <property type="match status" value="1"/>
</dbReference>
<dbReference type="PROSITE" id="PS50113">
    <property type="entry name" value="PAC"/>
    <property type="match status" value="4"/>
</dbReference>
<evidence type="ECO:0000256" key="7">
    <source>
        <dbReference type="ARBA" id="ARBA00022679"/>
    </source>
</evidence>
<protein>
    <recommendedName>
        <fullName evidence="4">histidine kinase</fullName>
        <ecNumber evidence="4">2.7.13.3</ecNumber>
    </recommendedName>
</protein>
<dbReference type="Proteomes" id="UP000217895">
    <property type="component" value="Chromosome"/>
</dbReference>
<dbReference type="SMART" id="SM00086">
    <property type="entry name" value="PAC"/>
    <property type="match status" value="5"/>
</dbReference>
<dbReference type="InterPro" id="IPR013655">
    <property type="entry name" value="PAS_fold_3"/>
</dbReference>
<feature type="transmembrane region" description="Helical" evidence="17">
    <location>
        <begin position="109"/>
        <end position="128"/>
    </location>
</feature>
<dbReference type="PANTHER" id="PTHR43304">
    <property type="entry name" value="PHYTOCHROME-LIKE PROTEIN CPH1"/>
    <property type="match status" value="1"/>
</dbReference>
<dbReference type="PROSITE" id="PS50109">
    <property type="entry name" value="HIS_KIN"/>
    <property type="match status" value="1"/>
</dbReference>
<dbReference type="GO" id="GO:0000155">
    <property type="term" value="F:phosphorelay sensor kinase activity"/>
    <property type="evidence" value="ECO:0007669"/>
    <property type="project" value="InterPro"/>
</dbReference>
<keyword evidence="16" id="KW-0175">Coiled coil</keyword>